<name>A0A2G9TNQ6_TELCI</name>
<organism evidence="1 2">
    <name type="scientific">Teladorsagia circumcincta</name>
    <name type="common">Brown stomach worm</name>
    <name type="synonym">Ostertagia circumcincta</name>
    <dbReference type="NCBI Taxonomy" id="45464"/>
    <lineage>
        <taxon>Eukaryota</taxon>
        <taxon>Metazoa</taxon>
        <taxon>Ecdysozoa</taxon>
        <taxon>Nematoda</taxon>
        <taxon>Chromadorea</taxon>
        <taxon>Rhabditida</taxon>
        <taxon>Rhabditina</taxon>
        <taxon>Rhabditomorpha</taxon>
        <taxon>Strongyloidea</taxon>
        <taxon>Trichostrongylidae</taxon>
        <taxon>Teladorsagia</taxon>
    </lineage>
</organism>
<reference evidence="1 2" key="1">
    <citation type="submission" date="2015-09" db="EMBL/GenBank/DDBJ databases">
        <title>Draft genome of the parasitic nematode Teladorsagia circumcincta isolate WARC Sus (inbred).</title>
        <authorList>
            <person name="Mitreva M."/>
        </authorList>
    </citation>
    <scope>NUCLEOTIDE SEQUENCE [LARGE SCALE GENOMIC DNA]</scope>
    <source>
        <strain evidence="1 2">S</strain>
    </source>
</reference>
<keyword evidence="2" id="KW-1185">Reference proteome</keyword>
<dbReference type="OrthoDB" id="7446186at2759"/>
<proteinExistence type="predicted"/>
<evidence type="ECO:0000313" key="1">
    <source>
        <dbReference type="EMBL" id="PIO59629.1"/>
    </source>
</evidence>
<accession>A0A2G9TNQ6</accession>
<dbReference type="Proteomes" id="UP000230423">
    <property type="component" value="Unassembled WGS sequence"/>
</dbReference>
<dbReference type="EMBL" id="KZ357340">
    <property type="protein sequence ID" value="PIO59629.1"/>
    <property type="molecule type" value="Genomic_DNA"/>
</dbReference>
<gene>
    <name evidence="1" type="ORF">TELCIR_18904</name>
</gene>
<evidence type="ECO:0000313" key="2">
    <source>
        <dbReference type="Proteomes" id="UP000230423"/>
    </source>
</evidence>
<protein>
    <submittedName>
        <fullName evidence="1">Uncharacterized protein</fullName>
    </submittedName>
</protein>
<sequence length="84" mass="9524">MIDVGEFFTPPATPPPVYLMDNPTKVDNDVMNALAGVPQEKIDAFPHVRQFTEKLRRVSNNVRSEWPALDSPRRAKGTSRIFKN</sequence>
<dbReference type="AlphaFoldDB" id="A0A2G9TNQ6"/>